<proteinExistence type="predicted"/>
<accession>A0A4R0NH21</accession>
<keyword evidence="2" id="KW-1185">Reference proteome</keyword>
<reference evidence="1 2" key="1">
    <citation type="submission" date="2019-02" db="EMBL/GenBank/DDBJ databases">
        <title>Pedobacter sp. RP-1-14 sp. nov., isolated from Arctic soil.</title>
        <authorList>
            <person name="Dahal R.H."/>
        </authorList>
    </citation>
    <scope>NUCLEOTIDE SEQUENCE [LARGE SCALE GENOMIC DNA]</scope>
    <source>
        <strain evidence="1 2">RP-1-14</strain>
    </source>
</reference>
<dbReference type="EMBL" id="SJSL01000008">
    <property type="protein sequence ID" value="TCC98044.1"/>
    <property type="molecule type" value="Genomic_DNA"/>
</dbReference>
<dbReference type="Proteomes" id="UP000293347">
    <property type="component" value="Unassembled WGS sequence"/>
</dbReference>
<protein>
    <submittedName>
        <fullName evidence="1">Uncharacterized protein</fullName>
    </submittedName>
</protein>
<organism evidence="1 2">
    <name type="scientific">Pedobacter psychroterrae</name>
    <dbReference type="NCBI Taxonomy" id="2530453"/>
    <lineage>
        <taxon>Bacteria</taxon>
        <taxon>Pseudomonadati</taxon>
        <taxon>Bacteroidota</taxon>
        <taxon>Sphingobacteriia</taxon>
        <taxon>Sphingobacteriales</taxon>
        <taxon>Sphingobacteriaceae</taxon>
        <taxon>Pedobacter</taxon>
    </lineage>
</organism>
<dbReference type="AlphaFoldDB" id="A0A4R0NH21"/>
<gene>
    <name evidence="1" type="ORF">EZ437_19560</name>
</gene>
<dbReference type="RefSeq" id="WP_131597761.1">
    <property type="nucleotide sequence ID" value="NZ_SJSL01000008.1"/>
</dbReference>
<evidence type="ECO:0000313" key="2">
    <source>
        <dbReference type="Proteomes" id="UP000293347"/>
    </source>
</evidence>
<comment type="caution">
    <text evidence="1">The sequence shown here is derived from an EMBL/GenBank/DDBJ whole genome shotgun (WGS) entry which is preliminary data.</text>
</comment>
<sequence length="236" mass="27529">MKSEYHQTKKLVNDYRLFKMQQANELIPRVGYYALGEFNEIPRPNTKAQIVALAFWTNDTQFKQFIEVKVNISPLYNRASNGDKLVQFSKLADKIIHITDVSLVEGLYEGKVTKTYKVDWRILGSIDKFVDLSEGNIEADYYEMEAGLSDFESDQVLQAEEKYLDEELLLSVYDEEIHNQTDDDSFAKWFENEGILNYYWDLEHSDDPQNCLLLDELDEQETEAEAVEEQSPSEDF</sequence>
<evidence type="ECO:0000313" key="1">
    <source>
        <dbReference type="EMBL" id="TCC98044.1"/>
    </source>
</evidence>
<name>A0A4R0NH21_9SPHI</name>